<dbReference type="PANTHER" id="PTHR10778">
    <property type="entry name" value="SOLUTE CARRIER FAMILY 35 MEMBER B"/>
    <property type="match status" value="1"/>
</dbReference>
<reference evidence="11" key="1">
    <citation type="submission" date="2017-04" db="EMBL/GenBank/DDBJ databases">
        <title>Population genomics of picophytoplankton unveils novel chromosome hypervariability.</title>
        <authorList>
            <consortium name="DOE Joint Genome Institute"/>
            <person name="Blanc-Mathieu R."/>
            <person name="Krasovec M."/>
            <person name="Hebrard M."/>
            <person name="Yau S."/>
            <person name="Desgranges E."/>
            <person name="Martin J."/>
            <person name="Schackwitz W."/>
            <person name="Kuo A."/>
            <person name="Salin G."/>
            <person name="Donnadieu C."/>
            <person name="Desdevises Y."/>
            <person name="Sanchez-Ferandin S."/>
            <person name="Moreau H."/>
            <person name="Rivals E."/>
            <person name="Grigoriev I.V."/>
            <person name="Grimsley N."/>
            <person name="Eyre-Walker A."/>
            <person name="Piganeau G."/>
        </authorList>
    </citation>
    <scope>NUCLEOTIDE SEQUENCE [LARGE SCALE GENOMIC DNA]</scope>
    <source>
        <strain evidence="11">RCC 1115</strain>
    </source>
</reference>
<name>A0A1Y5I9G3_OSTTA</name>
<dbReference type="AlphaFoldDB" id="A0A1Y5I9G3"/>
<dbReference type="eggNOG" id="KOG1582">
    <property type="taxonomic scope" value="Eukaryota"/>
</dbReference>
<dbReference type="Pfam" id="PF08449">
    <property type="entry name" value="UAA"/>
    <property type="match status" value="1"/>
</dbReference>
<dbReference type="Proteomes" id="UP000195557">
    <property type="component" value="Unassembled WGS sequence"/>
</dbReference>
<feature type="domain" description="RING-type" evidence="10">
    <location>
        <begin position="410"/>
        <end position="451"/>
    </location>
</feature>
<feature type="compositionally biased region" description="Basic and acidic residues" evidence="8">
    <location>
        <begin position="489"/>
        <end position="499"/>
    </location>
</feature>
<dbReference type="EMBL" id="KZ155790">
    <property type="protein sequence ID" value="OUS45317.1"/>
    <property type="molecule type" value="Genomic_DNA"/>
</dbReference>
<evidence type="ECO:0000256" key="8">
    <source>
        <dbReference type="SAM" id="MobiDB-lite"/>
    </source>
</evidence>
<evidence type="ECO:0000256" key="6">
    <source>
        <dbReference type="ARBA" id="ARBA00023136"/>
    </source>
</evidence>
<evidence type="ECO:0000256" key="9">
    <source>
        <dbReference type="SAM" id="Phobius"/>
    </source>
</evidence>
<evidence type="ECO:0000256" key="3">
    <source>
        <dbReference type="ARBA" id="ARBA00022448"/>
    </source>
</evidence>
<protein>
    <submittedName>
        <fullName evidence="11">UDP-galactose transporter related protein</fullName>
    </submittedName>
</protein>
<organism evidence="11">
    <name type="scientific">Ostreococcus tauri</name>
    <name type="common">Marine green alga</name>
    <dbReference type="NCBI Taxonomy" id="70448"/>
    <lineage>
        <taxon>Eukaryota</taxon>
        <taxon>Viridiplantae</taxon>
        <taxon>Chlorophyta</taxon>
        <taxon>Mamiellophyceae</taxon>
        <taxon>Mamiellales</taxon>
        <taxon>Bathycoccaceae</taxon>
        <taxon>Ostreococcus</taxon>
    </lineage>
</organism>
<dbReference type="GO" id="GO:0000139">
    <property type="term" value="C:Golgi membrane"/>
    <property type="evidence" value="ECO:0007669"/>
    <property type="project" value="TreeGrafter"/>
</dbReference>
<keyword evidence="7" id="KW-0862">Zinc</keyword>
<sequence>MSSEPDVERGGVEPSPVSPGTLKRLNADAPVKVWGREVRMSELGLLMTLSGGALFAYVAFTMTQEGVFRRATKDFKYGGVVSLCTSLVYCGLAQCERASNGDAPWSRRGDIRDYALLSVMTSGSMYLTNAALSYINYTTRIVAKCSKVIPVMIVGTLMQGRRYGVEDYGMCILLVVGITLFTMGDVDSFPNFDYRGVAYITIALFLESTAGNFEERRFFNLPKPISHCEVVFYVNAIGSVWIALGLFASGELFVSLAHISREPTMLVAICLAAAFGYISVTCILLCLRHYGATNTEVIKAVRKMLSLALSLLVYPKPMGWKYIVGTTATCVALFGLYKIKMRRLRAAGFSMEAAKDAVELITIQPLSYDAWLAAWSGNEGEDPLRGQRASEEELERVVTSVRAHAREETCCICLNSIAAGERESALPCGHGFHENCVGEWLRRSKRCPQCRRSLAGEHVENAAAVGGAGVEITEENAPTPEDIPWSATSDHEASEESEQMRRERYRSVMMVLHELRRDFEEVLRREVVERGNAEEGAERVRAALRALDESDDIVPTNPQHSSL</sequence>
<feature type="transmembrane region" description="Helical" evidence="9">
    <location>
        <begin position="320"/>
        <end position="337"/>
    </location>
</feature>
<dbReference type="SUPFAM" id="SSF57850">
    <property type="entry name" value="RING/U-box"/>
    <property type="match status" value="1"/>
</dbReference>
<dbReference type="InterPro" id="IPR013657">
    <property type="entry name" value="SCL35B1-4/HUT1"/>
</dbReference>
<keyword evidence="3" id="KW-0813">Transport</keyword>
<dbReference type="GO" id="GO:0008270">
    <property type="term" value="F:zinc ion binding"/>
    <property type="evidence" value="ECO:0007669"/>
    <property type="project" value="UniProtKB-KW"/>
</dbReference>
<feature type="region of interest" description="Disordered" evidence="8">
    <location>
        <begin position="1"/>
        <end position="23"/>
    </location>
</feature>
<evidence type="ECO:0000313" key="11">
    <source>
        <dbReference type="EMBL" id="OUS45317.1"/>
    </source>
</evidence>
<evidence type="ECO:0000259" key="10">
    <source>
        <dbReference type="PROSITE" id="PS50089"/>
    </source>
</evidence>
<keyword evidence="6 9" id="KW-0472">Membrane</keyword>
<dbReference type="GO" id="GO:0005789">
    <property type="term" value="C:endoplasmic reticulum membrane"/>
    <property type="evidence" value="ECO:0007669"/>
    <property type="project" value="TreeGrafter"/>
</dbReference>
<accession>A0A1Y5I9G3</accession>
<dbReference type="InterPro" id="IPR013083">
    <property type="entry name" value="Znf_RING/FYVE/PHD"/>
</dbReference>
<dbReference type="Gene3D" id="3.30.40.10">
    <property type="entry name" value="Zinc/RING finger domain, C3HC4 (zinc finger)"/>
    <property type="match status" value="1"/>
</dbReference>
<feature type="transmembrane region" description="Helical" evidence="9">
    <location>
        <begin position="233"/>
        <end position="259"/>
    </location>
</feature>
<feature type="transmembrane region" description="Helical" evidence="9">
    <location>
        <begin position="165"/>
        <end position="184"/>
    </location>
</feature>
<feature type="transmembrane region" description="Helical" evidence="9">
    <location>
        <begin position="114"/>
        <end position="135"/>
    </location>
</feature>
<proteinExistence type="inferred from homology"/>
<feature type="region of interest" description="Disordered" evidence="8">
    <location>
        <begin position="475"/>
        <end position="499"/>
    </location>
</feature>
<evidence type="ECO:0000256" key="2">
    <source>
        <dbReference type="ARBA" id="ARBA00008349"/>
    </source>
</evidence>
<keyword evidence="7" id="KW-0479">Metal-binding</keyword>
<keyword evidence="4 9" id="KW-0812">Transmembrane</keyword>
<evidence type="ECO:0000256" key="7">
    <source>
        <dbReference type="PROSITE-ProRule" id="PRU00175"/>
    </source>
</evidence>
<dbReference type="PROSITE" id="PS50089">
    <property type="entry name" value="ZF_RING_2"/>
    <property type="match status" value="1"/>
</dbReference>
<evidence type="ECO:0000256" key="4">
    <source>
        <dbReference type="ARBA" id="ARBA00022692"/>
    </source>
</evidence>
<dbReference type="SMART" id="SM00184">
    <property type="entry name" value="RING"/>
    <property type="match status" value="1"/>
</dbReference>
<evidence type="ECO:0000256" key="5">
    <source>
        <dbReference type="ARBA" id="ARBA00022989"/>
    </source>
</evidence>
<keyword evidence="5 9" id="KW-1133">Transmembrane helix</keyword>
<feature type="transmembrane region" description="Helical" evidence="9">
    <location>
        <begin position="265"/>
        <end position="285"/>
    </location>
</feature>
<dbReference type="GO" id="GO:0046964">
    <property type="term" value="F:3'-phosphoadenosine 5'-phosphosulfate transmembrane transporter activity"/>
    <property type="evidence" value="ECO:0007669"/>
    <property type="project" value="TreeGrafter"/>
</dbReference>
<gene>
    <name evidence="11" type="ORF">BE221DRAFT_146518</name>
</gene>
<dbReference type="Pfam" id="PF13639">
    <property type="entry name" value="zf-RING_2"/>
    <property type="match status" value="1"/>
</dbReference>
<comment type="similarity">
    <text evidence="2">Belongs to the nucleotide-sugar transporter family. UDP-galactose:UMP antiporter (TC 2.A.7.11) subfamily.</text>
</comment>
<feature type="compositionally biased region" description="Basic and acidic residues" evidence="8">
    <location>
        <begin position="1"/>
        <end position="11"/>
    </location>
</feature>
<evidence type="ECO:0000256" key="1">
    <source>
        <dbReference type="ARBA" id="ARBA00004141"/>
    </source>
</evidence>
<dbReference type="PANTHER" id="PTHR10778:SF8">
    <property type="entry name" value="ADENOSINE 3'-PHOSPHO 5'-PHOSPHOSULFATE TRANSPORTER 2"/>
    <property type="match status" value="1"/>
</dbReference>
<comment type="subcellular location">
    <subcellularLocation>
        <location evidence="1">Membrane</location>
        <topology evidence="1">Multi-pass membrane protein</topology>
    </subcellularLocation>
</comment>
<feature type="transmembrane region" description="Helical" evidence="9">
    <location>
        <begin position="43"/>
        <end position="63"/>
    </location>
</feature>
<keyword evidence="7" id="KW-0863">Zinc-finger</keyword>
<dbReference type="InterPro" id="IPR001841">
    <property type="entry name" value="Znf_RING"/>
</dbReference>